<feature type="domain" description="Glycosyl hydrolase family 59 central" evidence="13">
    <location>
        <begin position="364"/>
        <end position="451"/>
    </location>
</feature>
<protein>
    <recommendedName>
        <fullName evidence="2">galactosylceramidase</fullName>
        <ecNumber evidence="2">3.2.1.46</ecNumber>
    </recommendedName>
    <alternativeName>
        <fullName evidence="11">Galactosylceramidase</fullName>
    </alternativeName>
</protein>
<reference evidence="15 16" key="1">
    <citation type="journal article" date="2019" name="Nat. Med.">
        <title>A library of human gut bacterial isolates paired with longitudinal multiomics data enables mechanistic microbiome research.</title>
        <authorList>
            <person name="Poyet M."/>
            <person name="Groussin M."/>
            <person name="Gibbons S.M."/>
            <person name="Avila-Pacheco J."/>
            <person name="Jiang X."/>
            <person name="Kearney S.M."/>
            <person name="Perrotta A.R."/>
            <person name="Berdy B."/>
            <person name="Zhao S."/>
            <person name="Lieberman T.D."/>
            <person name="Swanson P.K."/>
            <person name="Smith M."/>
            <person name="Roesemann S."/>
            <person name="Alexander J.E."/>
            <person name="Rich S.A."/>
            <person name="Livny J."/>
            <person name="Vlamakis H."/>
            <person name="Clish C."/>
            <person name="Bullock K."/>
            <person name="Deik A."/>
            <person name="Scott J."/>
            <person name="Pierce K.A."/>
            <person name="Xavier R.J."/>
            <person name="Alm E.J."/>
        </authorList>
    </citation>
    <scope>NUCLEOTIDE SEQUENCE [LARGE SCALE GENOMIC DNA]</scope>
    <source>
        <strain evidence="15 16">BIOML-A165</strain>
    </source>
</reference>
<dbReference type="PANTHER" id="PTHR15172">
    <property type="entry name" value="GALACTOCEREBROSIDASE"/>
    <property type="match status" value="1"/>
</dbReference>
<evidence type="ECO:0000259" key="12">
    <source>
        <dbReference type="Pfam" id="PF02057"/>
    </source>
</evidence>
<keyword evidence="9" id="KW-0325">Glycoprotein</keyword>
<dbReference type="AlphaFoldDB" id="A0A7J5JPX7"/>
<evidence type="ECO:0000256" key="11">
    <source>
        <dbReference type="ARBA" id="ARBA00033098"/>
    </source>
</evidence>
<dbReference type="InterPro" id="IPR001286">
    <property type="entry name" value="Glyco_hydro_59"/>
</dbReference>
<feature type="domain" description="Glycosyl hydrolase family 59 catalytic" evidence="12">
    <location>
        <begin position="49"/>
        <end position="349"/>
    </location>
</feature>
<dbReference type="InterPro" id="IPR049161">
    <property type="entry name" value="GH59_cat"/>
</dbReference>
<comment type="similarity">
    <text evidence="1">Belongs to the glycosyl hydrolase 59 family.</text>
</comment>
<keyword evidence="6" id="KW-0442">Lipid degradation</keyword>
<evidence type="ECO:0000256" key="3">
    <source>
        <dbReference type="ARBA" id="ARBA00022729"/>
    </source>
</evidence>
<comment type="caution">
    <text evidence="15">The sequence shown here is derived from an EMBL/GenBank/DDBJ whole genome shotgun (WGS) entry which is preliminary data.</text>
</comment>
<keyword evidence="4" id="KW-0378">Hydrolase</keyword>
<organism evidence="15 16">
    <name type="scientific">Bacteroides thetaiotaomicron</name>
    <dbReference type="NCBI Taxonomy" id="818"/>
    <lineage>
        <taxon>Bacteria</taxon>
        <taxon>Pseudomonadati</taxon>
        <taxon>Bacteroidota</taxon>
        <taxon>Bacteroidia</taxon>
        <taxon>Bacteroidales</taxon>
        <taxon>Bacteroidaceae</taxon>
        <taxon>Bacteroides</taxon>
    </lineage>
</organism>
<evidence type="ECO:0000313" key="15">
    <source>
        <dbReference type="EMBL" id="KAB4453485.1"/>
    </source>
</evidence>
<keyword evidence="5" id="KW-0746">Sphingolipid metabolism</keyword>
<evidence type="ECO:0000256" key="1">
    <source>
        <dbReference type="ARBA" id="ARBA00005637"/>
    </source>
</evidence>
<gene>
    <name evidence="15" type="ORF">GAN93_07030</name>
</gene>
<evidence type="ECO:0000256" key="4">
    <source>
        <dbReference type="ARBA" id="ARBA00022801"/>
    </source>
</evidence>
<dbReference type="GO" id="GO:0016020">
    <property type="term" value="C:membrane"/>
    <property type="evidence" value="ECO:0007669"/>
    <property type="project" value="GOC"/>
</dbReference>
<dbReference type="PANTHER" id="PTHR15172:SF1">
    <property type="entry name" value="GALACTOCEREBROSIDASE"/>
    <property type="match status" value="1"/>
</dbReference>
<evidence type="ECO:0000256" key="9">
    <source>
        <dbReference type="ARBA" id="ARBA00023180"/>
    </source>
</evidence>
<evidence type="ECO:0000259" key="13">
    <source>
        <dbReference type="Pfam" id="PF17387"/>
    </source>
</evidence>
<dbReference type="InterPro" id="IPR035394">
    <property type="entry name" value="Glyco_hydro_59_dom"/>
</dbReference>
<dbReference type="Gene3D" id="2.60.120.560">
    <property type="entry name" value="Exo-inulinase, domain 1"/>
    <property type="match status" value="1"/>
</dbReference>
<dbReference type="PRINTS" id="PR00850">
    <property type="entry name" value="GLHYDRLASE59"/>
</dbReference>
<dbReference type="Pfam" id="PF17387">
    <property type="entry name" value="Glyco_hydro_59M"/>
    <property type="match status" value="1"/>
</dbReference>
<evidence type="ECO:0000256" key="8">
    <source>
        <dbReference type="ARBA" id="ARBA00023157"/>
    </source>
</evidence>
<name>A0A7J5JPX7_BACT4</name>
<keyword evidence="3" id="KW-0732">Signal</keyword>
<dbReference type="Proteomes" id="UP000460317">
    <property type="component" value="Unassembled WGS sequence"/>
</dbReference>
<dbReference type="Pfam" id="PF21708">
    <property type="entry name" value="Glyco_hydro_59_C"/>
    <property type="match status" value="1"/>
</dbReference>
<evidence type="ECO:0000313" key="16">
    <source>
        <dbReference type="Proteomes" id="UP000460317"/>
    </source>
</evidence>
<dbReference type="GO" id="GO:0005764">
    <property type="term" value="C:lysosome"/>
    <property type="evidence" value="ECO:0007669"/>
    <property type="project" value="TreeGrafter"/>
</dbReference>
<keyword evidence="8" id="KW-1015">Disulfide bond</keyword>
<dbReference type="Pfam" id="PF02057">
    <property type="entry name" value="Glyco_hydro_59"/>
    <property type="match status" value="1"/>
</dbReference>
<dbReference type="SUPFAM" id="SSF51445">
    <property type="entry name" value="(Trans)glycosidases"/>
    <property type="match status" value="1"/>
</dbReference>
<dbReference type="RefSeq" id="WP_130041445.1">
    <property type="nucleotide sequence ID" value="NZ_RCXW01000005.1"/>
</dbReference>
<proteinExistence type="inferred from homology"/>
<keyword evidence="7" id="KW-0443">Lipid metabolism</keyword>
<dbReference type="EC" id="3.2.1.46" evidence="2"/>
<dbReference type="GO" id="GO:0006683">
    <property type="term" value="P:galactosylceramide catabolic process"/>
    <property type="evidence" value="ECO:0007669"/>
    <property type="project" value="InterPro"/>
</dbReference>
<sequence length="715" mass="79820">MNRQIVWGWALAVCLSASVSIPESHAQKKEIGNSVQKIRLDGNAGGKRFDGIGLVNGGGATSVLLKDYPEPQRSQILDLVYKPKFGASVSALFVEIPGDGNSTQGSMPSHKHTREDLNYSRGYTWWIMQEAKKRNPDLTLDGTAWSAPGWVGDGKFWSQDAADYYVSWLKGLRDVYGLEFTAIGCRNEKEVSYDFVKWFRKTLNANGFSNLKIHAFDNWYKGKLNFVKDMFIDKELCDAIDIIGGHVFYEGEPVSVEERAMAEKLGKPIWDTEDHVYKKGFDCLISLVECFNGNYIHNGATKIVNWYDIAGIYPMEPYSEDPPTVLAYEPWSGHFKVRQALWGYAHYGQFTQVGWEYLNGACMDLNGGGSLVTLKSPEGDYSIIIETKGAKAPQTLHFTLDGSLSDNNLCVWHSNAEKQFTRLNDIKITGKEFTLTIAPDAVYSLSTTTGQQKGSYDAPASKPFPFPYYETFEQYKHPEQYGYLPRYTADICGAFEIADRPDGKGKCMRQVVPVPTISWAPDWKYYSIIGDSAWNDYDVSADLYLNSGDAAGIMGRINDVGSGYGIIPKGYYLQLGDDGLCKLVVVRGKVDKKKLIGDAEQQAFIKNSKDEGEGGEKVLASVKLSGISSGKWYNLKLRFKGNEIIGFIDDKQVLKANDDLYGHGMAGLFAEKYQDKVSTPYFDNLRIAEVGTRHLKPTAAFHGQTPIYTTSKKEK</sequence>
<dbReference type="GO" id="GO:0004336">
    <property type="term" value="F:galactosylceramidase activity"/>
    <property type="evidence" value="ECO:0007669"/>
    <property type="project" value="UniProtKB-EC"/>
</dbReference>
<feature type="domain" description="Glycosyl hydrolase family 59 C-terminal lectin" evidence="14">
    <location>
        <begin position="492"/>
        <end position="562"/>
    </location>
</feature>
<evidence type="ECO:0000259" key="14">
    <source>
        <dbReference type="Pfam" id="PF21708"/>
    </source>
</evidence>
<evidence type="ECO:0000256" key="6">
    <source>
        <dbReference type="ARBA" id="ARBA00022963"/>
    </source>
</evidence>
<dbReference type="Gene3D" id="3.20.20.70">
    <property type="entry name" value="Aldolase class I"/>
    <property type="match status" value="1"/>
</dbReference>
<keyword evidence="10" id="KW-0326">Glycosidase</keyword>
<dbReference type="InterPro" id="IPR013785">
    <property type="entry name" value="Aldolase_TIM"/>
</dbReference>
<accession>A0A7J5JPX7</accession>
<evidence type="ECO:0000256" key="2">
    <source>
        <dbReference type="ARBA" id="ARBA00012657"/>
    </source>
</evidence>
<evidence type="ECO:0000256" key="10">
    <source>
        <dbReference type="ARBA" id="ARBA00023295"/>
    </source>
</evidence>
<evidence type="ECO:0000256" key="5">
    <source>
        <dbReference type="ARBA" id="ARBA00022919"/>
    </source>
</evidence>
<evidence type="ECO:0000256" key="7">
    <source>
        <dbReference type="ARBA" id="ARBA00023098"/>
    </source>
</evidence>
<dbReference type="InterPro" id="IPR049162">
    <property type="entry name" value="GH59_C"/>
</dbReference>
<dbReference type="InterPro" id="IPR017853">
    <property type="entry name" value="GH"/>
</dbReference>
<dbReference type="EMBL" id="WCSB01000005">
    <property type="protein sequence ID" value="KAB4453485.1"/>
    <property type="molecule type" value="Genomic_DNA"/>
</dbReference>
<dbReference type="Gene3D" id="3.20.20.80">
    <property type="entry name" value="Glycosidases"/>
    <property type="match status" value="1"/>
</dbReference>